<feature type="signal peptide" evidence="2">
    <location>
        <begin position="1"/>
        <end position="27"/>
    </location>
</feature>
<keyword evidence="5" id="KW-1185">Reference proteome</keyword>
<evidence type="ECO:0000256" key="2">
    <source>
        <dbReference type="SAM" id="SignalP"/>
    </source>
</evidence>
<feature type="region of interest" description="Disordered" evidence="1">
    <location>
        <begin position="44"/>
        <end position="65"/>
    </location>
</feature>
<reference evidence="4" key="1">
    <citation type="submission" date="2023-06" db="EMBL/GenBank/DDBJ databases">
        <authorList>
            <person name="Jiang Y."/>
            <person name="Liu Q."/>
        </authorList>
    </citation>
    <scope>NUCLEOTIDE SEQUENCE</scope>
    <source>
        <strain evidence="4">CGMCC 1.12089</strain>
    </source>
</reference>
<dbReference type="Pfam" id="PF13511">
    <property type="entry name" value="DUF4124"/>
    <property type="match status" value="1"/>
</dbReference>
<proteinExistence type="predicted"/>
<comment type="caution">
    <text evidence="4">The sequence shown here is derived from an EMBL/GenBank/DDBJ whole genome shotgun (WGS) entry which is preliminary data.</text>
</comment>
<dbReference type="EMBL" id="JASZYV010000002">
    <property type="protein sequence ID" value="MDM0045453.1"/>
    <property type="molecule type" value="Genomic_DNA"/>
</dbReference>
<dbReference type="InterPro" id="IPR025392">
    <property type="entry name" value="DUF4124"/>
</dbReference>
<organism evidence="4 5">
    <name type="scientific">Variovorax dokdonensis</name>
    <dbReference type="NCBI Taxonomy" id="344883"/>
    <lineage>
        <taxon>Bacteria</taxon>
        <taxon>Pseudomonadati</taxon>
        <taxon>Pseudomonadota</taxon>
        <taxon>Betaproteobacteria</taxon>
        <taxon>Burkholderiales</taxon>
        <taxon>Comamonadaceae</taxon>
        <taxon>Variovorax</taxon>
    </lineage>
</organism>
<feature type="domain" description="DUF4124" evidence="3">
    <location>
        <begin position="18"/>
        <end position="70"/>
    </location>
</feature>
<keyword evidence="2" id="KW-0732">Signal</keyword>
<feature type="chain" id="PRO_5047452979" evidence="2">
    <location>
        <begin position="28"/>
        <end position="103"/>
    </location>
</feature>
<name>A0ABT7NBZ9_9BURK</name>
<gene>
    <name evidence="4" type="ORF">QTH91_13245</name>
</gene>
<dbReference type="Proteomes" id="UP001174908">
    <property type="component" value="Unassembled WGS sequence"/>
</dbReference>
<accession>A0ABT7NBZ9</accession>
<evidence type="ECO:0000259" key="3">
    <source>
        <dbReference type="Pfam" id="PF13511"/>
    </source>
</evidence>
<evidence type="ECO:0000256" key="1">
    <source>
        <dbReference type="SAM" id="MobiDB-lite"/>
    </source>
</evidence>
<dbReference type="RefSeq" id="WP_286660526.1">
    <property type="nucleotide sequence ID" value="NZ_JASZYV010000002.1"/>
</dbReference>
<evidence type="ECO:0000313" key="5">
    <source>
        <dbReference type="Proteomes" id="UP001174908"/>
    </source>
</evidence>
<sequence>MPALFHSYARRATVLLVLSGASLGVAAQIHRCKDESGQLVISDRPCEANPSMQGSQQGSSDAVASRIAAPQMAAVRLRDADAAYAFIPERDGRPTRSAQPAPK</sequence>
<evidence type="ECO:0000313" key="4">
    <source>
        <dbReference type="EMBL" id="MDM0045453.1"/>
    </source>
</evidence>
<feature type="compositionally biased region" description="Polar residues" evidence="1">
    <location>
        <begin position="50"/>
        <end position="62"/>
    </location>
</feature>
<protein>
    <submittedName>
        <fullName evidence="4">DUF4124 domain-containing protein</fullName>
    </submittedName>
</protein>